<evidence type="ECO:0000256" key="8">
    <source>
        <dbReference type="SAM" id="Phobius"/>
    </source>
</evidence>
<evidence type="ECO:0000256" key="2">
    <source>
        <dbReference type="ARBA" id="ARBA00007783"/>
    </source>
</evidence>
<dbReference type="InterPro" id="IPR051449">
    <property type="entry name" value="ABC-2_transporter_component"/>
</dbReference>
<feature type="transmembrane region" description="Helical" evidence="8">
    <location>
        <begin position="291"/>
        <end position="310"/>
    </location>
</feature>
<keyword evidence="3" id="KW-0813">Transport</keyword>
<dbReference type="Gene3D" id="3.40.1710.10">
    <property type="entry name" value="abc type-2 transporter like domain"/>
    <property type="match status" value="1"/>
</dbReference>
<dbReference type="InterPro" id="IPR013525">
    <property type="entry name" value="ABC2_TM"/>
</dbReference>
<comment type="caution">
    <text evidence="10">The sequence shown here is derived from an EMBL/GenBank/DDBJ whole genome shotgun (WGS) entry which is preliminary data.</text>
</comment>
<evidence type="ECO:0000256" key="3">
    <source>
        <dbReference type="ARBA" id="ARBA00022448"/>
    </source>
</evidence>
<evidence type="ECO:0000313" key="11">
    <source>
        <dbReference type="Proteomes" id="UP000824023"/>
    </source>
</evidence>
<organism evidence="10 11">
    <name type="scientific">Candidatus Bacteroides merdipullorum</name>
    <dbReference type="NCBI Taxonomy" id="2838474"/>
    <lineage>
        <taxon>Bacteria</taxon>
        <taxon>Pseudomonadati</taxon>
        <taxon>Bacteroidota</taxon>
        <taxon>Bacteroidia</taxon>
        <taxon>Bacteroidales</taxon>
        <taxon>Bacteroidaceae</taxon>
        <taxon>Bacteroides</taxon>
    </lineage>
</organism>
<name>A0A9D2A6Y1_9BACE</name>
<keyword evidence="4" id="KW-1003">Cell membrane</keyword>
<reference evidence="10" key="2">
    <citation type="submission" date="2021-04" db="EMBL/GenBank/DDBJ databases">
        <authorList>
            <person name="Gilroy R."/>
        </authorList>
    </citation>
    <scope>NUCLEOTIDE SEQUENCE</scope>
    <source>
        <strain evidence="10">ChiHjej12B11-24981</strain>
    </source>
</reference>
<dbReference type="GO" id="GO:0140359">
    <property type="term" value="F:ABC-type transporter activity"/>
    <property type="evidence" value="ECO:0007669"/>
    <property type="project" value="InterPro"/>
</dbReference>
<reference evidence="10" key="1">
    <citation type="journal article" date="2021" name="PeerJ">
        <title>Extensive microbial diversity within the chicken gut microbiome revealed by metagenomics and culture.</title>
        <authorList>
            <person name="Gilroy R."/>
            <person name="Ravi A."/>
            <person name="Getino M."/>
            <person name="Pursley I."/>
            <person name="Horton D.L."/>
            <person name="Alikhan N.F."/>
            <person name="Baker D."/>
            <person name="Gharbi K."/>
            <person name="Hall N."/>
            <person name="Watson M."/>
            <person name="Adriaenssens E.M."/>
            <person name="Foster-Nyarko E."/>
            <person name="Jarju S."/>
            <person name="Secka A."/>
            <person name="Antonio M."/>
            <person name="Oren A."/>
            <person name="Chaudhuri R.R."/>
            <person name="La Ragione R."/>
            <person name="Hildebrand F."/>
            <person name="Pallen M.J."/>
        </authorList>
    </citation>
    <scope>NUCLEOTIDE SEQUENCE</scope>
    <source>
        <strain evidence="10">ChiHjej12B11-24981</strain>
    </source>
</reference>
<feature type="transmembrane region" description="Helical" evidence="8">
    <location>
        <begin position="21"/>
        <end position="42"/>
    </location>
</feature>
<feature type="domain" description="ABC transmembrane type-2" evidence="9">
    <location>
        <begin position="132"/>
        <end position="369"/>
    </location>
</feature>
<dbReference type="PANTHER" id="PTHR30294:SF29">
    <property type="entry name" value="MULTIDRUG ABC TRANSPORTER PERMEASE YBHS-RELATED"/>
    <property type="match status" value="1"/>
</dbReference>
<dbReference type="AlphaFoldDB" id="A0A9D2A6Y1"/>
<dbReference type="PANTHER" id="PTHR30294">
    <property type="entry name" value="MEMBRANE COMPONENT OF ABC TRANSPORTER YHHJ-RELATED"/>
    <property type="match status" value="1"/>
</dbReference>
<dbReference type="PROSITE" id="PS51012">
    <property type="entry name" value="ABC_TM2"/>
    <property type="match status" value="1"/>
</dbReference>
<evidence type="ECO:0000256" key="1">
    <source>
        <dbReference type="ARBA" id="ARBA00004651"/>
    </source>
</evidence>
<keyword evidence="6 8" id="KW-1133">Transmembrane helix</keyword>
<sequence length="370" mass="40742">MNAKTLKILLWKEVTQIKRNPLIRYVSFVMPILVMSIIPLVATLDVKDVGVAVVDNDHTVLSRRLIADMDASEYLSVTGCHSSYDEAFRQIETGEADVLVTIPKDYSKDLANGGRPKLDLRANGVNATKGTLGAQYATLSIAHTLAQWQSEAGISLPQATANSTVNLYNPTLNFRNYMIPALMVVLLIIICGFLPTLNLVSEKETGTIEAMNVTPVGRLEFILSKLIPYWVVGILVVTVGMLIGWLIYGLVPEGNIFNIYLAAILFSLVMSGLGVSIANRSSTILQSIFQMFAFIVIFQLMGGLFTPIASMPQWAQYITYAIPPRYFIEIMRSVYLKGATLADLWVPYTALSAFAGLLCLVAALTYRKRT</sequence>
<evidence type="ECO:0000256" key="4">
    <source>
        <dbReference type="ARBA" id="ARBA00022475"/>
    </source>
</evidence>
<evidence type="ECO:0000256" key="5">
    <source>
        <dbReference type="ARBA" id="ARBA00022692"/>
    </source>
</evidence>
<gene>
    <name evidence="10" type="ORF">H9819_00090</name>
</gene>
<feature type="transmembrane region" description="Helical" evidence="8">
    <location>
        <begin position="177"/>
        <end position="200"/>
    </location>
</feature>
<evidence type="ECO:0000259" key="9">
    <source>
        <dbReference type="PROSITE" id="PS51012"/>
    </source>
</evidence>
<dbReference type="InterPro" id="IPR047817">
    <property type="entry name" value="ABC2_TM_bact-type"/>
</dbReference>
<comment type="similarity">
    <text evidence="2">Belongs to the ABC-2 integral membrane protein family.</text>
</comment>
<feature type="transmembrane region" description="Helical" evidence="8">
    <location>
        <begin position="257"/>
        <end position="279"/>
    </location>
</feature>
<proteinExistence type="inferred from homology"/>
<feature type="transmembrane region" description="Helical" evidence="8">
    <location>
        <begin position="345"/>
        <end position="366"/>
    </location>
</feature>
<dbReference type="Pfam" id="PF12698">
    <property type="entry name" value="ABC2_membrane_3"/>
    <property type="match status" value="1"/>
</dbReference>
<feature type="transmembrane region" description="Helical" evidence="8">
    <location>
        <begin position="227"/>
        <end position="251"/>
    </location>
</feature>
<keyword evidence="7 8" id="KW-0472">Membrane</keyword>
<keyword evidence="5 8" id="KW-0812">Transmembrane</keyword>
<protein>
    <submittedName>
        <fullName evidence="10">ABC transporter permease</fullName>
    </submittedName>
</protein>
<comment type="subcellular location">
    <subcellularLocation>
        <location evidence="1">Cell membrane</location>
        <topology evidence="1">Multi-pass membrane protein</topology>
    </subcellularLocation>
</comment>
<accession>A0A9D2A6Y1</accession>
<dbReference type="EMBL" id="DXCK01000001">
    <property type="protein sequence ID" value="HIZ00645.1"/>
    <property type="molecule type" value="Genomic_DNA"/>
</dbReference>
<evidence type="ECO:0000313" key="10">
    <source>
        <dbReference type="EMBL" id="HIZ00645.1"/>
    </source>
</evidence>
<evidence type="ECO:0000256" key="6">
    <source>
        <dbReference type="ARBA" id="ARBA00022989"/>
    </source>
</evidence>
<dbReference type="GO" id="GO:0005886">
    <property type="term" value="C:plasma membrane"/>
    <property type="evidence" value="ECO:0007669"/>
    <property type="project" value="UniProtKB-SubCell"/>
</dbReference>
<evidence type="ECO:0000256" key="7">
    <source>
        <dbReference type="ARBA" id="ARBA00023136"/>
    </source>
</evidence>
<dbReference type="Proteomes" id="UP000824023">
    <property type="component" value="Unassembled WGS sequence"/>
</dbReference>